<dbReference type="FunFam" id="3.10.20.340:FF:000001">
    <property type="entry name" value="Arginine biosynthesis bifunctional protein ArgJ, chloroplastic"/>
    <property type="match status" value="1"/>
</dbReference>
<dbReference type="InterPro" id="IPR016117">
    <property type="entry name" value="ArgJ-like_dom_sf"/>
</dbReference>
<keyword evidence="9 13" id="KW-0012">Acyltransferase</keyword>
<dbReference type="UniPathway" id="UPA00068">
    <property type="reaction ID" value="UER00106"/>
</dbReference>
<keyword evidence="13" id="KW-0963">Cytoplasm</keyword>
<sequence>MMATDITQPIQKIHILEDGHVTSPKGFTAGGVHTGLRKKTLDFGWIHSVVPATAAGVYTLNSFQAAPLKLTKKHVDTAKKIQTIVVNSGNANSCTGEDGMKKAHATAELVAKEKGIEEHLVAIASTGIIGVPLPFEPIKKGVQYLNDPLCQNVSDFERAILTTDIETKHIAVEFEIDGKHITVGGAAKGSGMIHPNMATMLGFITTDAVVDSKSLEEALKATTDKTFNMITVDGDSSTNDMVLALANGTQGNTLLNQDHPQWTVFLEGFQYVCKTLAKSIARDGEGATKLIEVEVIEAKTAEVAQAVAKSVISSNLVKTAMYGSDANWGRIITAIGYSNQKIEPEHVKVSIGDTVVVEKGIGVPFDEEAVMLTLVKDDVKLIIDLQQGQHSATAWGCDLTYDYIRINSSYRT</sequence>
<protein>
    <recommendedName>
        <fullName evidence="13">Arginine biosynthesis bifunctional protein ArgJ</fullName>
    </recommendedName>
    <domain>
        <recommendedName>
            <fullName evidence="13">Glutamate N-acetyltransferase</fullName>
            <ecNumber evidence="13">2.3.1.35</ecNumber>
        </recommendedName>
        <alternativeName>
            <fullName evidence="13">Ornithine acetyltransferase</fullName>
            <shortName evidence="13">OATase</shortName>
        </alternativeName>
        <alternativeName>
            <fullName evidence="13">Ornithine transacetylase</fullName>
        </alternativeName>
    </domain>
    <domain>
        <recommendedName>
            <fullName evidence="13">Amino-acid acetyltransferase</fullName>
            <ecNumber evidence="13">2.3.1.1</ecNumber>
        </recommendedName>
        <alternativeName>
            <fullName evidence="13">N-acetylglutamate synthase</fullName>
            <shortName evidence="13">AGSase</shortName>
        </alternativeName>
    </domain>
    <component>
        <recommendedName>
            <fullName evidence="13">Arginine biosynthesis bifunctional protein ArgJ alpha chain</fullName>
        </recommendedName>
    </component>
    <component>
        <recommendedName>
            <fullName evidence="13">Arginine biosynthesis bifunctional protein ArgJ beta chain</fullName>
        </recommendedName>
    </component>
</protein>
<evidence type="ECO:0000256" key="3">
    <source>
        <dbReference type="ARBA" id="ARBA00011475"/>
    </source>
</evidence>
<comment type="pathway">
    <text evidence="13">Amino-acid biosynthesis; L-arginine biosynthesis; N(2)-acetyl-L-ornithine from L-glutamate: step 1/4.</text>
</comment>
<evidence type="ECO:0000256" key="6">
    <source>
        <dbReference type="ARBA" id="ARBA00022679"/>
    </source>
</evidence>
<comment type="catalytic activity">
    <reaction evidence="11 13">
        <text>N(2)-acetyl-L-ornithine + L-glutamate = N-acetyl-L-glutamate + L-ornithine</text>
        <dbReference type="Rhea" id="RHEA:15349"/>
        <dbReference type="ChEBI" id="CHEBI:29985"/>
        <dbReference type="ChEBI" id="CHEBI:44337"/>
        <dbReference type="ChEBI" id="CHEBI:46911"/>
        <dbReference type="ChEBI" id="CHEBI:57805"/>
        <dbReference type="EC" id="2.3.1.35"/>
    </reaction>
</comment>
<evidence type="ECO:0000256" key="8">
    <source>
        <dbReference type="ARBA" id="ARBA00023268"/>
    </source>
</evidence>
<evidence type="ECO:0000256" key="12">
    <source>
        <dbReference type="ARBA" id="ARBA00054976"/>
    </source>
</evidence>
<dbReference type="PANTHER" id="PTHR23100:SF0">
    <property type="entry name" value="ARGININE BIOSYNTHESIS BIFUNCTIONAL PROTEIN ARGJ, MITOCHONDRIAL"/>
    <property type="match status" value="1"/>
</dbReference>
<proteinExistence type="inferred from homology"/>
<comment type="subunit">
    <text evidence="3 13">Heterotetramer of two alpha and two beta chains.</text>
</comment>
<dbReference type="Gene3D" id="3.10.20.340">
    <property type="entry name" value="ArgJ beta chain, C-terminal domain"/>
    <property type="match status" value="1"/>
</dbReference>
<evidence type="ECO:0000256" key="10">
    <source>
        <dbReference type="ARBA" id="ARBA00048372"/>
    </source>
</evidence>
<organism evidence="14 15">
    <name type="scientific">Carnobacterium viridans</name>
    <dbReference type="NCBI Taxonomy" id="174587"/>
    <lineage>
        <taxon>Bacteria</taxon>
        <taxon>Bacillati</taxon>
        <taxon>Bacillota</taxon>
        <taxon>Bacilli</taxon>
        <taxon>Lactobacillales</taxon>
        <taxon>Carnobacteriaceae</taxon>
        <taxon>Carnobacterium</taxon>
    </lineage>
</organism>
<evidence type="ECO:0000256" key="7">
    <source>
        <dbReference type="ARBA" id="ARBA00022813"/>
    </source>
</evidence>
<evidence type="ECO:0000256" key="1">
    <source>
        <dbReference type="ARBA" id="ARBA00004496"/>
    </source>
</evidence>
<keyword evidence="15" id="KW-1185">Reference proteome</keyword>
<accession>A0A1H1ASF0</accession>
<comment type="subcellular location">
    <subcellularLocation>
        <location evidence="1 13">Cytoplasm</location>
    </subcellularLocation>
</comment>
<comment type="similarity">
    <text evidence="2 13">Belongs to the ArgJ family.</text>
</comment>
<evidence type="ECO:0000313" key="14">
    <source>
        <dbReference type="EMBL" id="SDQ42627.1"/>
    </source>
</evidence>
<dbReference type="EC" id="2.3.1.1" evidence="13"/>
<dbReference type="GO" id="GO:0004358">
    <property type="term" value="F:L-glutamate N-acetyltransferase activity, acting on acetyl-L-ornithine as donor"/>
    <property type="evidence" value="ECO:0007669"/>
    <property type="project" value="UniProtKB-UniRule"/>
</dbReference>
<dbReference type="AlphaFoldDB" id="A0A1H1ASF0"/>
<dbReference type="Gene3D" id="3.30.2330.10">
    <property type="entry name" value="arginine biosynthesis bifunctional protein suprefamily"/>
    <property type="match status" value="1"/>
</dbReference>
<dbReference type="Proteomes" id="UP000199481">
    <property type="component" value="Unassembled WGS sequence"/>
</dbReference>
<dbReference type="GO" id="GO:0004042">
    <property type="term" value="F:L-glutamate N-acetyltransferase activity"/>
    <property type="evidence" value="ECO:0007669"/>
    <property type="project" value="UniProtKB-UniRule"/>
</dbReference>
<keyword evidence="4 13" id="KW-0055">Arginine biosynthesis</keyword>
<keyword evidence="8 13" id="KW-0511">Multifunctional enzyme</keyword>
<feature type="binding site" evidence="13">
    <location>
        <position position="162"/>
    </location>
    <ligand>
        <name>substrate</name>
    </ligand>
</feature>
<comment type="catalytic activity">
    <reaction evidence="10 13">
        <text>L-glutamate + acetyl-CoA = N-acetyl-L-glutamate + CoA + H(+)</text>
        <dbReference type="Rhea" id="RHEA:24292"/>
        <dbReference type="ChEBI" id="CHEBI:15378"/>
        <dbReference type="ChEBI" id="CHEBI:29985"/>
        <dbReference type="ChEBI" id="CHEBI:44337"/>
        <dbReference type="ChEBI" id="CHEBI:57287"/>
        <dbReference type="ChEBI" id="CHEBI:57288"/>
        <dbReference type="EC" id="2.3.1.1"/>
    </reaction>
</comment>
<keyword evidence="6 13" id="KW-0808">Transferase</keyword>
<evidence type="ECO:0000256" key="13">
    <source>
        <dbReference type="HAMAP-Rule" id="MF_01106"/>
    </source>
</evidence>
<evidence type="ECO:0000256" key="11">
    <source>
        <dbReference type="ARBA" id="ARBA00049439"/>
    </source>
</evidence>
<dbReference type="RefSeq" id="WP_342341805.1">
    <property type="nucleotide sequence ID" value="NZ_FNJW01000008.1"/>
</dbReference>
<keyword evidence="5 13" id="KW-0028">Amino-acid biosynthesis</keyword>
<feature type="site" description="Involved in the stabilization of negative charge on the oxyanion by the formation of the oxyanion hole" evidence="13">
    <location>
        <position position="126"/>
    </location>
</feature>
<dbReference type="InterPro" id="IPR002813">
    <property type="entry name" value="Arg_biosynth_ArgJ"/>
</dbReference>
<evidence type="ECO:0000313" key="15">
    <source>
        <dbReference type="Proteomes" id="UP000199481"/>
    </source>
</evidence>
<dbReference type="CDD" id="cd02152">
    <property type="entry name" value="OAT"/>
    <property type="match status" value="1"/>
</dbReference>
<dbReference type="FunFam" id="3.60.70.12:FF:000001">
    <property type="entry name" value="Arginine biosynthesis bifunctional protein ArgJ, chloroplastic"/>
    <property type="match status" value="1"/>
</dbReference>
<evidence type="ECO:0000256" key="5">
    <source>
        <dbReference type="ARBA" id="ARBA00022605"/>
    </source>
</evidence>
<reference evidence="15" key="1">
    <citation type="submission" date="2016-10" db="EMBL/GenBank/DDBJ databases">
        <authorList>
            <person name="Varghese N."/>
            <person name="Submissions S."/>
        </authorList>
    </citation>
    <scope>NUCLEOTIDE SEQUENCE [LARGE SCALE GENOMIC DNA]</scope>
    <source>
        <strain evidence="15">MPL-11</strain>
    </source>
</reference>
<dbReference type="EC" id="2.3.1.35" evidence="13"/>
<evidence type="ECO:0000256" key="2">
    <source>
        <dbReference type="ARBA" id="ARBA00006774"/>
    </source>
</evidence>
<evidence type="ECO:0000256" key="9">
    <source>
        <dbReference type="ARBA" id="ARBA00023315"/>
    </source>
</evidence>
<feature type="binding site" evidence="13">
    <location>
        <position position="188"/>
    </location>
    <ligand>
        <name>substrate</name>
    </ligand>
</feature>
<feature type="binding site" evidence="13">
    <location>
        <position position="412"/>
    </location>
    <ligand>
        <name>substrate</name>
    </ligand>
</feature>
<feature type="binding site" evidence="13">
    <location>
        <position position="407"/>
    </location>
    <ligand>
        <name>substrate</name>
    </ligand>
</feature>
<dbReference type="GO" id="GO:0006592">
    <property type="term" value="P:ornithine biosynthetic process"/>
    <property type="evidence" value="ECO:0007669"/>
    <property type="project" value="TreeGrafter"/>
</dbReference>
<dbReference type="Gene3D" id="3.60.70.12">
    <property type="entry name" value="L-amino peptidase D-ALA esterase/amidase"/>
    <property type="match status" value="1"/>
</dbReference>
<feature type="site" description="Cleavage; by autolysis" evidence="13">
    <location>
        <begin position="198"/>
        <end position="199"/>
    </location>
</feature>
<dbReference type="GO" id="GO:0005737">
    <property type="term" value="C:cytoplasm"/>
    <property type="evidence" value="ECO:0007669"/>
    <property type="project" value="UniProtKB-SubCell"/>
</dbReference>
<dbReference type="PANTHER" id="PTHR23100">
    <property type="entry name" value="ARGININE BIOSYNTHESIS BIFUNCTIONAL PROTEIN ARGJ"/>
    <property type="match status" value="1"/>
</dbReference>
<gene>
    <name evidence="13" type="primary">argJ</name>
    <name evidence="14" type="ORF">SAMN04487752_2235</name>
</gene>
<feature type="chain" id="PRO_5023370872" description="Arginine biosynthesis bifunctional protein ArgJ beta chain" evidence="13">
    <location>
        <begin position="199"/>
        <end position="412"/>
    </location>
</feature>
<feature type="chain" id="PRO_5023370873" description="Arginine biosynthesis bifunctional protein ArgJ alpha chain" evidence="13">
    <location>
        <begin position="1"/>
        <end position="198"/>
    </location>
</feature>
<dbReference type="FunFam" id="3.30.2330.10:FF:000001">
    <property type="entry name" value="Arginine biosynthesis bifunctional protein ArgJ, mitochondrial"/>
    <property type="match status" value="1"/>
</dbReference>
<name>A0A1H1ASF0_9LACT</name>
<feature type="active site" description="Nucleophile" evidence="13">
    <location>
        <position position="199"/>
    </location>
</feature>
<dbReference type="EMBL" id="FNJW01000008">
    <property type="protein sequence ID" value="SDQ42627.1"/>
    <property type="molecule type" value="Genomic_DNA"/>
</dbReference>
<keyword evidence="7 13" id="KW-0068">Autocatalytic cleavage</keyword>
<dbReference type="InterPro" id="IPR042195">
    <property type="entry name" value="ArgJ_beta_C"/>
</dbReference>
<comment type="pathway">
    <text evidence="13">Amino-acid biosynthesis; L-arginine biosynthesis; L-ornithine and N-acetyl-L-glutamate from L-glutamate and N(2)-acetyl-L-ornithine (cyclic): step 1/1.</text>
</comment>
<dbReference type="GO" id="GO:0006526">
    <property type="term" value="P:L-arginine biosynthetic process"/>
    <property type="evidence" value="ECO:0007669"/>
    <property type="project" value="UniProtKB-UniRule"/>
</dbReference>
<feature type="site" description="Involved in the stabilization of negative charge on the oxyanion by the formation of the oxyanion hole" evidence="13">
    <location>
        <position position="127"/>
    </location>
</feature>
<dbReference type="Pfam" id="PF01960">
    <property type="entry name" value="ArgJ"/>
    <property type="match status" value="1"/>
</dbReference>
<dbReference type="SUPFAM" id="SSF56266">
    <property type="entry name" value="DmpA/ArgJ-like"/>
    <property type="match status" value="1"/>
</dbReference>
<evidence type="ECO:0000256" key="4">
    <source>
        <dbReference type="ARBA" id="ARBA00022571"/>
    </source>
</evidence>
<dbReference type="NCBIfam" id="TIGR00120">
    <property type="entry name" value="ArgJ"/>
    <property type="match status" value="1"/>
</dbReference>
<feature type="binding site" evidence="13">
    <location>
        <position position="199"/>
    </location>
    <ligand>
        <name>substrate</name>
    </ligand>
</feature>
<dbReference type="HAMAP" id="MF_01106">
    <property type="entry name" value="ArgJ"/>
    <property type="match status" value="1"/>
</dbReference>
<dbReference type="NCBIfam" id="NF003802">
    <property type="entry name" value="PRK05388.1"/>
    <property type="match status" value="1"/>
</dbReference>
<feature type="binding site" evidence="13">
    <location>
        <position position="285"/>
    </location>
    <ligand>
        <name>substrate</name>
    </ligand>
</feature>
<comment type="function">
    <text evidence="12 13">Catalyzes two activities which are involved in the cyclic version of arginine biosynthesis: the synthesis of N-acetylglutamate from glutamate and acetyl-CoA as the acetyl donor, and of ornithine by transacetylation between N(2)-acetylornithine and glutamate.</text>
</comment>